<dbReference type="OrthoDB" id="7903015at2"/>
<dbReference type="InterPro" id="IPR036661">
    <property type="entry name" value="Luciferase-like_sf"/>
</dbReference>
<dbReference type="InterPro" id="IPR011251">
    <property type="entry name" value="Luciferase-like_dom"/>
</dbReference>
<keyword evidence="6" id="KW-1185">Reference proteome</keyword>
<dbReference type="Proteomes" id="UP000054316">
    <property type="component" value="Unassembled WGS sequence"/>
</dbReference>
<gene>
    <name evidence="5" type="ORF">AL553_024055</name>
    <name evidence="4" type="ORF">GHY86_24090</name>
</gene>
<accession>A0A0L8CWX6</accession>
<dbReference type="Gene3D" id="3.20.20.30">
    <property type="entry name" value="Luciferase-like domain"/>
    <property type="match status" value="1"/>
</dbReference>
<dbReference type="AlphaFoldDB" id="A0A0L8CWX6"/>
<comment type="similarity">
    <text evidence="1">To bacterial alkanal monooxygenase alpha and beta chains.</text>
</comment>
<dbReference type="EMBL" id="LOSN02000002">
    <property type="protein sequence ID" value="PNP20700.1"/>
    <property type="molecule type" value="Genomic_DNA"/>
</dbReference>
<evidence type="ECO:0000256" key="1">
    <source>
        <dbReference type="ARBA" id="ARBA00007789"/>
    </source>
</evidence>
<dbReference type="GeneID" id="75164776"/>
<dbReference type="FunFam" id="3.20.20.30:FF:000002">
    <property type="entry name" value="LLM class flavin-dependent oxidoreductase"/>
    <property type="match status" value="1"/>
</dbReference>
<dbReference type="PANTHER" id="PTHR30137">
    <property type="entry name" value="LUCIFERASE-LIKE MONOOXYGENASE"/>
    <property type="match status" value="1"/>
</dbReference>
<dbReference type="EMBL" id="AAXMUW010000108">
    <property type="protein sequence ID" value="EGQ9138190.1"/>
    <property type="molecule type" value="Genomic_DNA"/>
</dbReference>
<proteinExistence type="predicted"/>
<reference evidence="4" key="2">
    <citation type="submission" date="2019-11" db="EMBL/GenBank/DDBJ databases">
        <authorList>
            <consortium name="PulseNet: The National Subtyping Network for Foodborne Disease Surveillance"/>
            <person name="Tarr C.L."/>
            <person name="Trees E."/>
            <person name="Katz L.S."/>
            <person name="Carleton-Romer H.A."/>
            <person name="Stroika S."/>
            <person name="Kucerova Z."/>
            <person name="Roache K.F."/>
            <person name="Sabol A.L."/>
            <person name="Besser J."/>
            <person name="Gerner-Smidt P."/>
        </authorList>
    </citation>
    <scope>NUCLEOTIDE SEQUENCE</scope>
    <source>
        <strain evidence="4">PNUSAV001129</strain>
    </source>
</reference>
<dbReference type="PANTHER" id="PTHR30137:SF6">
    <property type="entry name" value="LUCIFERASE-LIKE MONOOXYGENASE"/>
    <property type="match status" value="1"/>
</dbReference>
<dbReference type="InterPro" id="IPR019949">
    <property type="entry name" value="CmoO-like"/>
</dbReference>
<evidence type="ECO:0000313" key="5">
    <source>
        <dbReference type="EMBL" id="PNP20700.1"/>
    </source>
</evidence>
<reference evidence="5 6" key="1">
    <citation type="submission" date="2017-12" db="EMBL/GenBank/DDBJ databases">
        <title>FDA dAtabase for Regulatory Grade micrObial Sequences (FDA-ARGOS): Supporting development and validation of Infectious Disease Dx tests.</title>
        <authorList>
            <person name="Hoffmann M."/>
            <person name="Allard M."/>
            <person name="Evans P."/>
            <person name="Brown E."/>
            <person name="Tallon L.J."/>
            <person name="Sadzewicz L."/>
            <person name="Sengamalay N."/>
            <person name="Ott S."/>
            <person name="Godinez A."/>
            <person name="Nagaraj S."/>
            <person name="Vavikolanu K."/>
            <person name="Aluvathingal J."/>
            <person name="Nadendla S."/>
            <person name="Hobson J."/>
            <person name="Sichtig H."/>
        </authorList>
    </citation>
    <scope>NUCLEOTIDE SEQUENCE [LARGE SCALE GENOMIC DNA]</scope>
    <source>
        <strain evidence="6">ATCC 17749</strain>
        <strain evidence="5">FDAARGOS_97</strain>
    </source>
</reference>
<evidence type="ECO:0000313" key="7">
    <source>
        <dbReference type="Proteomes" id="UP000714625"/>
    </source>
</evidence>
<dbReference type="NCBIfam" id="TIGR03558">
    <property type="entry name" value="oxido_grp_1"/>
    <property type="match status" value="1"/>
</dbReference>
<evidence type="ECO:0000313" key="4">
    <source>
        <dbReference type="EMBL" id="EGQ9138190.1"/>
    </source>
</evidence>
<dbReference type="GO" id="GO:0005829">
    <property type="term" value="C:cytosol"/>
    <property type="evidence" value="ECO:0007669"/>
    <property type="project" value="TreeGrafter"/>
</dbReference>
<dbReference type="eggNOG" id="COG2141">
    <property type="taxonomic scope" value="Bacteria"/>
</dbReference>
<dbReference type="Proteomes" id="UP000714625">
    <property type="component" value="Unassembled WGS sequence"/>
</dbReference>
<name>A0A0L8CWX6_VIBAL</name>
<sequence length="330" mass="37142">MSFPRLSVLDLAPVSDGTNFTETFERSVELAQSIESWGYHRFWMAEHHNMPDIASAATSVLLSHIGAHTNSIRLGSGGIMLPNHAPLVIAEQFGTLEALYPGRIDLGLGRAPGTDYQTMHALRREPEHMDPDFEELLEELNFFLGPVSRNQPVAAYPGNNTSLPIWLLGSSTYSARLAAKRGLPFAFAAHFAPDAMSRALNFYRDEFVPSEHLAQPYVMICANVIVADTQSHADFLATTEKQKFLKMIRGNREKLRAPVKSMAPLWSAQEKLHVETQLRESIHGDQTYVRQKIEKLLERTGADEIMVNTMVFEQSEKLRSYRLLSELMDK</sequence>
<dbReference type="InterPro" id="IPR050766">
    <property type="entry name" value="Bact_Lucif_Oxidored"/>
</dbReference>
<dbReference type="RefSeq" id="WP_005376038.1">
    <property type="nucleotide sequence ID" value="NZ_AP023186.1"/>
</dbReference>
<dbReference type="GO" id="GO:0016705">
    <property type="term" value="F:oxidoreductase activity, acting on paired donors, with incorporation or reduction of molecular oxygen"/>
    <property type="evidence" value="ECO:0007669"/>
    <property type="project" value="InterPro"/>
</dbReference>
<organism evidence="4 7">
    <name type="scientific">Vibrio alginolyticus</name>
    <dbReference type="NCBI Taxonomy" id="663"/>
    <lineage>
        <taxon>Bacteria</taxon>
        <taxon>Pseudomonadati</taxon>
        <taxon>Pseudomonadota</taxon>
        <taxon>Gammaproteobacteria</taxon>
        <taxon>Vibrionales</taxon>
        <taxon>Vibrionaceae</taxon>
        <taxon>Vibrio</taxon>
    </lineage>
</organism>
<evidence type="ECO:0000313" key="6">
    <source>
        <dbReference type="Proteomes" id="UP000054316"/>
    </source>
</evidence>
<comment type="caution">
    <text evidence="4">The sequence shown here is derived from an EMBL/GenBank/DDBJ whole genome shotgun (WGS) entry which is preliminary data.</text>
</comment>
<dbReference type="SUPFAM" id="SSF51679">
    <property type="entry name" value="Bacterial luciferase-like"/>
    <property type="match status" value="1"/>
</dbReference>
<evidence type="ECO:0000256" key="2">
    <source>
        <dbReference type="ARBA" id="ARBA00074555"/>
    </source>
</evidence>
<evidence type="ECO:0000259" key="3">
    <source>
        <dbReference type="Pfam" id="PF00296"/>
    </source>
</evidence>
<protein>
    <recommendedName>
        <fullName evidence="2">Luciferase-like monooxygenase</fullName>
    </recommendedName>
</protein>
<feature type="domain" description="Luciferase-like" evidence="3">
    <location>
        <begin position="12"/>
        <end position="303"/>
    </location>
</feature>
<dbReference type="Pfam" id="PF00296">
    <property type="entry name" value="Bac_luciferase"/>
    <property type="match status" value="1"/>
</dbReference>
<dbReference type="SMR" id="A0A0L8CWX6"/>